<gene>
    <name evidence="1" type="ORF">SOMG_04169</name>
</gene>
<dbReference type="Proteomes" id="UP001212411">
    <property type="component" value="Chromosome 3"/>
</dbReference>
<evidence type="ECO:0000313" key="2">
    <source>
        <dbReference type="Proteomes" id="UP001212411"/>
    </source>
</evidence>
<sequence length="114" mass="13268">MPAVPGCFYFRRTSLLEYWGTCALPWFLLDFIHTLEFPPHHCIFQGAAVRTWNSKVYPAFCFDFPHPLIPVPPPWPQWSPLDASLISFFHSFKLLFSFPSSSRKASTRFELDVN</sequence>
<dbReference type="AlphaFoldDB" id="A0AAE9WFI2"/>
<proteinExistence type="predicted"/>
<dbReference type="RefSeq" id="XP_056038982.1">
    <property type="nucleotide sequence ID" value="XM_056182956.1"/>
</dbReference>
<accession>A0AAE9WFI2</accession>
<evidence type="ECO:0000313" key="1">
    <source>
        <dbReference type="EMBL" id="WBW74739.1"/>
    </source>
</evidence>
<dbReference type="GeneID" id="80877645"/>
<name>A0AAE9WFI2_9SCHI</name>
<dbReference type="EMBL" id="CP115613">
    <property type="protein sequence ID" value="WBW74739.1"/>
    <property type="molecule type" value="Genomic_DNA"/>
</dbReference>
<protein>
    <submittedName>
        <fullName evidence="1">Uncharacterized protein</fullName>
    </submittedName>
</protein>
<reference evidence="1 2" key="1">
    <citation type="journal article" date="2023" name="G3 (Bethesda)">
        <title>A high-quality reference genome for the fission yeast Schizosaccharomyces osmophilus.</title>
        <authorList>
            <person name="Jia G.S."/>
            <person name="Zhang W.C."/>
            <person name="Liang Y."/>
            <person name="Liu X.H."/>
            <person name="Rhind N."/>
            <person name="Pidoux A."/>
            <person name="Brysch-Herzberg M."/>
            <person name="Du L.L."/>
        </authorList>
    </citation>
    <scope>NUCLEOTIDE SEQUENCE [LARGE SCALE GENOMIC DNA]</scope>
    <source>
        <strain evidence="1 2">CBS 15793</strain>
    </source>
</reference>
<dbReference type="KEGG" id="som:SOMG_04169"/>
<keyword evidence="2" id="KW-1185">Reference proteome</keyword>
<organism evidence="1 2">
    <name type="scientific">Schizosaccharomyces osmophilus</name>
    <dbReference type="NCBI Taxonomy" id="2545709"/>
    <lineage>
        <taxon>Eukaryota</taxon>
        <taxon>Fungi</taxon>
        <taxon>Dikarya</taxon>
        <taxon>Ascomycota</taxon>
        <taxon>Taphrinomycotina</taxon>
        <taxon>Schizosaccharomycetes</taxon>
        <taxon>Schizosaccharomycetales</taxon>
        <taxon>Schizosaccharomycetaceae</taxon>
        <taxon>Schizosaccharomyces</taxon>
    </lineage>
</organism>